<protein>
    <recommendedName>
        <fullName evidence="6">AA1-like domain-containing protein</fullName>
    </recommendedName>
</protein>
<dbReference type="AlphaFoldDB" id="A0AAN6UY44"/>
<dbReference type="GeneID" id="87818297"/>
<evidence type="ECO:0000313" key="8">
    <source>
        <dbReference type="Proteomes" id="UP001302676"/>
    </source>
</evidence>
<accession>A0AAN6UY44</accession>
<evidence type="ECO:0000256" key="4">
    <source>
        <dbReference type="ARBA" id="ARBA00023157"/>
    </source>
</evidence>
<dbReference type="InterPro" id="IPR032382">
    <property type="entry name" value="AltA1"/>
</dbReference>
<comment type="subcellular location">
    <subcellularLocation>
        <location evidence="1">Secreted</location>
    </subcellularLocation>
</comment>
<keyword evidence="8" id="KW-1185">Reference proteome</keyword>
<evidence type="ECO:0000256" key="2">
    <source>
        <dbReference type="ARBA" id="ARBA00022525"/>
    </source>
</evidence>
<dbReference type="RefSeq" id="XP_062634624.1">
    <property type="nucleotide sequence ID" value="XM_062781684.1"/>
</dbReference>
<proteinExistence type="predicted"/>
<evidence type="ECO:0000259" key="6">
    <source>
        <dbReference type="Pfam" id="PF16541"/>
    </source>
</evidence>
<evidence type="ECO:0000313" key="7">
    <source>
        <dbReference type="EMBL" id="KAK4141253.1"/>
    </source>
</evidence>
<keyword evidence="4" id="KW-1015">Disulfide bond</keyword>
<comment type="caution">
    <text evidence="7">The sequence shown here is derived from an EMBL/GenBank/DDBJ whole genome shotgun (WGS) entry which is preliminary data.</text>
</comment>
<dbReference type="Pfam" id="PF16541">
    <property type="entry name" value="AltA1"/>
    <property type="match status" value="1"/>
</dbReference>
<keyword evidence="3 5" id="KW-0732">Signal</keyword>
<keyword evidence="2" id="KW-0964">Secreted</keyword>
<evidence type="ECO:0000256" key="5">
    <source>
        <dbReference type="SAM" id="SignalP"/>
    </source>
</evidence>
<reference evidence="7" key="2">
    <citation type="submission" date="2023-05" db="EMBL/GenBank/DDBJ databases">
        <authorList>
            <consortium name="Lawrence Berkeley National Laboratory"/>
            <person name="Steindorff A."/>
            <person name="Hensen N."/>
            <person name="Bonometti L."/>
            <person name="Westerberg I."/>
            <person name="Brannstrom I.O."/>
            <person name="Guillou S."/>
            <person name="Cros-Aarteil S."/>
            <person name="Calhoun S."/>
            <person name="Haridas S."/>
            <person name="Kuo A."/>
            <person name="Mondo S."/>
            <person name="Pangilinan J."/>
            <person name="Riley R."/>
            <person name="Labutti K."/>
            <person name="Andreopoulos B."/>
            <person name="Lipzen A."/>
            <person name="Chen C."/>
            <person name="Yanf M."/>
            <person name="Daum C."/>
            <person name="Ng V."/>
            <person name="Clum A."/>
            <person name="Ohm R."/>
            <person name="Martin F."/>
            <person name="Silar P."/>
            <person name="Natvig D."/>
            <person name="Lalanne C."/>
            <person name="Gautier V."/>
            <person name="Ament-Velasquez S.L."/>
            <person name="Kruys A."/>
            <person name="Hutchinson M.I."/>
            <person name="Powell A.J."/>
            <person name="Barry K."/>
            <person name="Miller A.N."/>
            <person name="Grigoriev I.V."/>
            <person name="Debuchy R."/>
            <person name="Gladieux P."/>
            <person name="Thoren M.H."/>
            <person name="Johannesson H."/>
        </authorList>
    </citation>
    <scope>NUCLEOTIDE SEQUENCE</scope>
    <source>
        <strain evidence="7">CBS 141.50</strain>
    </source>
</reference>
<feature type="domain" description="AA1-like" evidence="6">
    <location>
        <begin position="42"/>
        <end position="168"/>
    </location>
</feature>
<organism evidence="7 8">
    <name type="scientific">Dichotomopilus funicola</name>
    <dbReference type="NCBI Taxonomy" id="1934379"/>
    <lineage>
        <taxon>Eukaryota</taxon>
        <taxon>Fungi</taxon>
        <taxon>Dikarya</taxon>
        <taxon>Ascomycota</taxon>
        <taxon>Pezizomycotina</taxon>
        <taxon>Sordariomycetes</taxon>
        <taxon>Sordariomycetidae</taxon>
        <taxon>Sordariales</taxon>
        <taxon>Chaetomiaceae</taxon>
        <taxon>Dichotomopilus</taxon>
    </lineage>
</organism>
<feature type="signal peptide" evidence="5">
    <location>
        <begin position="1"/>
        <end position="18"/>
    </location>
</feature>
<evidence type="ECO:0000256" key="1">
    <source>
        <dbReference type="ARBA" id="ARBA00004613"/>
    </source>
</evidence>
<dbReference type="EMBL" id="MU853615">
    <property type="protein sequence ID" value="KAK4141253.1"/>
    <property type="molecule type" value="Genomic_DNA"/>
</dbReference>
<dbReference type="Proteomes" id="UP001302676">
    <property type="component" value="Unassembled WGS sequence"/>
</dbReference>
<evidence type="ECO:0000256" key="3">
    <source>
        <dbReference type="ARBA" id="ARBA00022729"/>
    </source>
</evidence>
<sequence>MHFRSVIAAVPFLGLATASPVATARSPAGCSKASFKGFEWTVQDFDFHASYIFSTPAHQNSWGYAFFDLVNPAEQTITHCEGSSSQLSDFFYGTVSYKCDDKTSFTFNRPTGELTLSQTWTCDDADPKYPTTFTAYGATNFTLTCEEATYQNPDWQIGEIYSSRTITCEKQDKTVKPSQLSAVA</sequence>
<gene>
    <name evidence="7" type="ORF">C8A04DRAFT_31231</name>
</gene>
<dbReference type="GO" id="GO:0005576">
    <property type="term" value="C:extracellular region"/>
    <property type="evidence" value="ECO:0007669"/>
    <property type="project" value="UniProtKB-SubCell"/>
</dbReference>
<name>A0AAN6UY44_9PEZI</name>
<feature type="chain" id="PRO_5043038686" description="AA1-like domain-containing protein" evidence="5">
    <location>
        <begin position="19"/>
        <end position="184"/>
    </location>
</feature>
<reference evidence="7" key="1">
    <citation type="journal article" date="2023" name="Mol. Phylogenet. Evol.">
        <title>Genome-scale phylogeny and comparative genomics of the fungal order Sordariales.</title>
        <authorList>
            <person name="Hensen N."/>
            <person name="Bonometti L."/>
            <person name="Westerberg I."/>
            <person name="Brannstrom I.O."/>
            <person name="Guillou S."/>
            <person name="Cros-Aarteil S."/>
            <person name="Calhoun S."/>
            <person name="Haridas S."/>
            <person name="Kuo A."/>
            <person name="Mondo S."/>
            <person name="Pangilinan J."/>
            <person name="Riley R."/>
            <person name="LaButti K."/>
            <person name="Andreopoulos B."/>
            <person name="Lipzen A."/>
            <person name="Chen C."/>
            <person name="Yan M."/>
            <person name="Daum C."/>
            <person name="Ng V."/>
            <person name="Clum A."/>
            <person name="Steindorff A."/>
            <person name="Ohm R.A."/>
            <person name="Martin F."/>
            <person name="Silar P."/>
            <person name="Natvig D.O."/>
            <person name="Lalanne C."/>
            <person name="Gautier V."/>
            <person name="Ament-Velasquez S.L."/>
            <person name="Kruys A."/>
            <person name="Hutchinson M.I."/>
            <person name="Powell A.J."/>
            <person name="Barry K."/>
            <person name="Miller A.N."/>
            <person name="Grigoriev I.V."/>
            <person name="Debuchy R."/>
            <person name="Gladieux P."/>
            <person name="Hiltunen Thoren M."/>
            <person name="Johannesson H."/>
        </authorList>
    </citation>
    <scope>NUCLEOTIDE SEQUENCE</scope>
    <source>
        <strain evidence="7">CBS 141.50</strain>
    </source>
</reference>